<accession>A0A841SZP3</accession>
<gene>
    <name evidence="2" type="ORF">H7B67_24865</name>
</gene>
<feature type="compositionally biased region" description="Low complexity" evidence="1">
    <location>
        <begin position="259"/>
        <end position="269"/>
    </location>
</feature>
<sequence length="285" mass="31232">MRNGIRQRLIADIPEIAGRVLESHEDGLTADKPYLVLVQGEEASVNDWTGFNRFYEVWPYEAEAAGFEAVDRLGQAVIQSLDGQTLTDSSTGEVFTCKYAGTAGSDFPDEERQALTRGLRFSVAAVEAAERAETVPRDAWTEALIDWTKSLLGAAWSVYGERWPPGYLAPAILWRIVGLETSDGNAAAVKTRKQVTGHVLGRTPNEQAEAVVRIAEELKRSGKIELNAEAKQFVAVQECAAMMEADALRSGQLSVTLSRRSVRSDGSSSEDAPLMREVRYQSIAH</sequence>
<dbReference type="AlphaFoldDB" id="A0A841SZP3"/>
<organism evidence="2 3">
    <name type="scientific">Cohnella thailandensis</name>
    <dbReference type="NCBI Taxonomy" id="557557"/>
    <lineage>
        <taxon>Bacteria</taxon>
        <taxon>Bacillati</taxon>
        <taxon>Bacillota</taxon>
        <taxon>Bacilli</taxon>
        <taxon>Bacillales</taxon>
        <taxon>Paenibacillaceae</taxon>
        <taxon>Cohnella</taxon>
    </lineage>
</organism>
<evidence type="ECO:0000313" key="2">
    <source>
        <dbReference type="EMBL" id="MBB6637374.1"/>
    </source>
</evidence>
<proteinExistence type="predicted"/>
<name>A0A841SZP3_9BACL</name>
<feature type="region of interest" description="Disordered" evidence="1">
    <location>
        <begin position="259"/>
        <end position="285"/>
    </location>
</feature>
<evidence type="ECO:0000256" key="1">
    <source>
        <dbReference type="SAM" id="MobiDB-lite"/>
    </source>
</evidence>
<dbReference type="Proteomes" id="UP000535838">
    <property type="component" value="Unassembled WGS sequence"/>
</dbReference>
<dbReference type="EMBL" id="JACJVQ010000021">
    <property type="protein sequence ID" value="MBB6637374.1"/>
    <property type="molecule type" value="Genomic_DNA"/>
</dbReference>
<protein>
    <submittedName>
        <fullName evidence="2">Uncharacterized protein</fullName>
    </submittedName>
</protein>
<keyword evidence="3" id="KW-1185">Reference proteome</keyword>
<comment type="caution">
    <text evidence="2">The sequence shown here is derived from an EMBL/GenBank/DDBJ whole genome shotgun (WGS) entry which is preliminary data.</text>
</comment>
<dbReference type="RefSeq" id="WP_185122578.1">
    <property type="nucleotide sequence ID" value="NZ_JACJVQ010000021.1"/>
</dbReference>
<evidence type="ECO:0000313" key="3">
    <source>
        <dbReference type="Proteomes" id="UP000535838"/>
    </source>
</evidence>
<reference evidence="2 3" key="1">
    <citation type="submission" date="2020-08" db="EMBL/GenBank/DDBJ databases">
        <title>Cohnella phylogeny.</title>
        <authorList>
            <person name="Dunlap C."/>
        </authorList>
    </citation>
    <scope>NUCLEOTIDE SEQUENCE [LARGE SCALE GENOMIC DNA]</scope>
    <source>
        <strain evidence="2 3">DSM 25241</strain>
    </source>
</reference>